<sequence length="123" mass="13868">MLASWLLSTLCDDILVYLICASTSFEVCSIIEKQFATQSSIKTSSQRHMLYSQKKGQMTIKEYLFKIKNICDVLSATMRFVSDQEQVNIILVGLPLEYDSVRVVTSANSVSLELLAEMLIDCE</sequence>
<dbReference type="PANTHER" id="PTHR47481">
    <property type="match status" value="1"/>
</dbReference>
<dbReference type="Pfam" id="PF14223">
    <property type="entry name" value="Retrotran_gag_2"/>
    <property type="match status" value="1"/>
</dbReference>
<dbReference type="Proteomes" id="UP000593561">
    <property type="component" value="Unassembled WGS sequence"/>
</dbReference>
<proteinExistence type="predicted"/>
<evidence type="ECO:0000313" key="2">
    <source>
        <dbReference type="EMBL" id="MBA0613660.1"/>
    </source>
</evidence>
<organism evidence="2 3">
    <name type="scientific">Gossypium davidsonii</name>
    <name type="common">Davidson's cotton</name>
    <name type="synonym">Gossypium klotzschianum subsp. davidsonii</name>
    <dbReference type="NCBI Taxonomy" id="34287"/>
    <lineage>
        <taxon>Eukaryota</taxon>
        <taxon>Viridiplantae</taxon>
        <taxon>Streptophyta</taxon>
        <taxon>Embryophyta</taxon>
        <taxon>Tracheophyta</taxon>
        <taxon>Spermatophyta</taxon>
        <taxon>Magnoliopsida</taxon>
        <taxon>eudicotyledons</taxon>
        <taxon>Gunneridae</taxon>
        <taxon>Pentapetalae</taxon>
        <taxon>rosids</taxon>
        <taxon>malvids</taxon>
        <taxon>Malvales</taxon>
        <taxon>Malvaceae</taxon>
        <taxon>Malvoideae</taxon>
        <taxon>Gossypium</taxon>
    </lineage>
</organism>
<dbReference type="PANTHER" id="PTHR47481:SF10">
    <property type="entry name" value="COPIA-LIKE POLYPROTEIN_RETROTRANSPOSON"/>
    <property type="match status" value="1"/>
</dbReference>
<evidence type="ECO:0008006" key="4">
    <source>
        <dbReference type="Google" id="ProtNLM"/>
    </source>
</evidence>
<feature type="chain" id="PRO_5029905142" description="Retrotransposon gag domain-containing protein" evidence="1">
    <location>
        <begin position="22"/>
        <end position="123"/>
    </location>
</feature>
<keyword evidence="1" id="KW-0732">Signal</keyword>
<accession>A0A7J8RJE3</accession>
<feature type="signal peptide" evidence="1">
    <location>
        <begin position="1"/>
        <end position="21"/>
    </location>
</feature>
<dbReference type="EMBL" id="JABFAC010000005">
    <property type="protein sequence ID" value="MBA0613660.1"/>
    <property type="molecule type" value="Genomic_DNA"/>
</dbReference>
<name>A0A7J8RJE3_GOSDV</name>
<protein>
    <recommendedName>
        <fullName evidence="4">Retrotransposon gag domain-containing protein</fullName>
    </recommendedName>
</protein>
<gene>
    <name evidence="2" type="ORF">Godav_014048</name>
</gene>
<keyword evidence="3" id="KW-1185">Reference proteome</keyword>
<comment type="caution">
    <text evidence="2">The sequence shown here is derived from an EMBL/GenBank/DDBJ whole genome shotgun (WGS) entry which is preliminary data.</text>
</comment>
<dbReference type="AlphaFoldDB" id="A0A7J8RJE3"/>
<evidence type="ECO:0000313" key="3">
    <source>
        <dbReference type="Proteomes" id="UP000593561"/>
    </source>
</evidence>
<reference evidence="2 3" key="1">
    <citation type="journal article" date="2019" name="Genome Biol. Evol.">
        <title>Insights into the evolution of the New World diploid cottons (Gossypium, subgenus Houzingenia) based on genome sequencing.</title>
        <authorList>
            <person name="Grover C.E."/>
            <person name="Arick M.A. 2nd"/>
            <person name="Thrash A."/>
            <person name="Conover J.L."/>
            <person name="Sanders W.S."/>
            <person name="Peterson D.G."/>
            <person name="Frelichowski J.E."/>
            <person name="Scheffler J.A."/>
            <person name="Scheffler B.E."/>
            <person name="Wendel J.F."/>
        </authorList>
    </citation>
    <scope>NUCLEOTIDE SEQUENCE [LARGE SCALE GENOMIC DNA]</scope>
    <source>
        <strain evidence="2">27</strain>
        <tissue evidence="2">Leaf</tissue>
    </source>
</reference>
<evidence type="ECO:0000256" key="1">
    <source>
        <dbReference type="SAM" id="SignalP"/>
    </source>
</evidence>